<evidence type="ECO:0000256" key="7">
    <source>
        <dbReference type="PIRSR" id="PIRSR001084-2"/>
    </source>
</evidence>
<gene>
    <name evidence="11" type="ORF">JZY06_11530</name>
</gene>
<dbReference type="Pfam" id="PF02449">
    <property type="entry name" value="Glyco_hydro_42"/>
    <property type="match status" value="1"/>
</dbReference>
<evidence type="ECO:0000256" key="4">
    <source>
        <dbReference type="ARBA" id="ARBA00022801"/>
    </source>
</evidence>
<evidence type="ECO:0000256" key="6">
    <source>
        <dbReference type="PIRSR" id="PIRSR001084-1"/>
    </source>
</evidence>
<evidence type="ECO:0000313" key="12">
    <source>
        <dbReference type="Proteomes" id="UP000664332"/>
    </source>
</evidence>
<dbReference type="InterPro" id="IPR013529">
    <property type="entry name" value="Glyco_hydro_42_N"/>
</dbReference>
<dbReference type="InterPro" id="IPR017853">
    <property type="entry name" value="GH"/>
</dbReference>
<feature type="active site" description="Proton donor" evidence="6">
    <location>
        <position position="66"/>
    </location>
</feature>
<feature type="domain" description="Beta-galactosidase trimerisation" evidence="10">
    <location>
        <begin position="310"/>
        <end position="441"/>
    </location>
</feature>
<dbReference type="PANTHER" id="PTHR36447">
    <property type="entry name" value="BETA-GALACTOSIDASE GANA"/>
    <property type="match status" value="1"/>
</dbReference>
<dbReference type="SUPFAM" id="SSF51445">
    <property type="entry name" value="(Trans)glycosidases"/>
    <property type="match status" value="1"/>
</dbReference>
<dbReference type="AlphaFoldDB" id="A0A939E2D4"/>
<feature type="binding site" evidence="8">
    <location>
        <position position="76"/>
    </location>
    <ligand>
        <name>Zn(2+)</name>
        <dbReference type="ChEBI" id="CHEBI:29105"/>
    </ligand>
</feature>
<protein>
    <recommendedName>
        <fullName evidence="3">beta-galactosidase</fullName>
        <ecNumber evidence="3">3.2.1.23</ecNumber>
    </recommendedName>
</protein>
<feature type="binding site" evidence="7">
    <location>
        <position position="65"/>
    </location>
    <ligand>
        <name>substrate</name>
    </ligand>
</feature>
<keyword evidence="5" id="KW-0326">Glycosidase</keyword>
<dbReference type="InterPro" id="IPR003476">
    <property type="entry name" value="Glyco_hydro_42"/>
</dbReference>
<keyword evidence="4" id="KW-0378">Hydrolase</keyword>
<feature type="non-terminal residue" evidence="11">
    <location>
        <position position="1"/>
    </location>
</feature>
<comment type="similarity">
    <text evidence="2">Belongs to the glycosyl hydrolase 42 family.</text>
</comment>
<feature type="binding site" evidence="7">
    <location>
        <position position="229"/>
    </location>
    <ligand>
        <name>substrate</name>
    </ligand>
</feature>
<keyword evidence="8" id="KW-0862">Zinc</keyword>
<dbReference type="CDD" id="cd03143">
    <property type="entry name" value="A4_beta-galactosidase_middle_domain"/>
    <property type="match status" value="1"/>
</dbReference>
<evidence type="ECO:0000259" key="10">
    <source>
        <dbReference type="Pfam" id="PF08532"/>
    </source>
</evidence>
<evidence type="ECO:0000259" key="9">
    <source>
        <dbReference type="Pfam" id="PF02449"/>
    </source>
</evidence>
<reference evidence="11" key="1">
    <citation type="submission" date="2021-03" db="EMBL/GenBank/DDBJ databases">
        <authorList>
            <person name="Sun Q."/>
        </authorList>
    </citation>
    <scope>NUCLEOTIDE SEQUENCE</scope>
    <source>
        <strain evidence="11">CCM 8862</strain>
    </source>
</reference>
<keyword evidence="12" id="KW-1185">Reference proteome</keyword>
<evidence type="ECO:0000313" key="11">
    <source>
        <dbReference type="EMBL" id="MBN9645236.1"/>
    </source>
</evidence>
<dbReference type="SUPFAM" id="SSF52317">
    <property type="entry name" value="Class I glutamine amidotransferase-like"/>
    <property type="match status" value="1"/>
</dbReference>
<dbReference type="GO" id="GO:0009341">
    <property type="term" value="C:beta-galactosidase complex"/>
    <property type="evidence" value="ECO:0007669"/>
    <property type="project" value="InterPro"/>
</dbReference>
<comment type="catalytic activity">
    <reaction evidence="1">
        <text>Hydrolysis of terminal non-reducing beta-D-galactose residues in beta-D-galactosides.</text>
        <dbReference type="EC" id="3.2.1.23"/>
    </reaction>
</comment>
<accession>A0A939E2D4</accession>
<dbReference type="Proteomes" id="UP000664332">
    <property type="component" value="Unassembled WGS sequence"/>
</dbReference>
<dbReference type="InterPro" id="IPR029062">
    <property type="entry name" value="Class_I_gatase-like"/>
</dbReference>
<feature type="binding site" evidence="8">
    <location>
        <position position="74"/>
    </location>
    <ligand>
        <name>Zn(2+)</name>
        <dbReference type="ChEBI" id="CHEBI:29105"/>
    </ligand>
</feature>
<feature type="binding site" evidence="8">
    <location>
        <position position="79"/>
    </location>
    <ligand>
        <name>Zn(2+)</name>
        <dbReference type="ChEBI" id="CHEBI:29105"/>
    </ligand>
</feature>
<evidence type="ECO:0000256" key="1">
    <source>
        <dbReference type="ARBA" id="ARBA00001412"/>
    </source>
</evidence>
<sequence>PPVWLARNNPETLPVTSSGVRLGFGSRQQYCPTSAVFRSACRDLVTAMATRFGGHPAVKMWHISNEYGCHIHECFCDSCAAAFRRWLAGRYKTIGELNRVWGTAFWSQSYTSFDQITPPADMPTFHNPGQLHDWKRFNSDMLLELYNGEREILNRLTPDIPVTTNFMGLFPHCDYFRWARDIDVVSDDSYPDPANPASAAEVAFEGDVMRSLKNKPFMLMEQTPSAVQWRGVNSPKRPGQHALWSLQRIAHGADAILHFQWRQSVRGAETFHSAMVPHAGEDSRIFEQTCALGRSLAQLDSVCGSAVTSRVAMLFSWDSEWARCCAIGPTEHRFGEGARAWHRTLFEHGHTVDFVDPANLSGAANTTGQPISDLTDYALIIVPELFAADKNVAEQLEKAAAGGAQIIVAAPSGVVDSTGQASQLNLGGALAELAGVRVVEHLTASVPRWEGASSFDRLFAAPDESCDLITGAVTATGGRQSVAVTVSDRALADSLEKFGHSGRQLEHAGRIWAESLAGAGDIDVLCTYADTGSALDIAGQPAITSRQVGRGSVMYVSVDARAVVRAALVDRAASIAGISTPTMTIGIPGVEAIERGDNLFVLNHSDDTVTIGDTTMDELGADPRALTVGPRQAVVVPLK</sequence>
<dbReference type="PIRSF" id="PIRSF001084">
    <property type="entry name" value="B-galactosidase"/>
    <property type="match status" value="1"/>
</dbReference>
<dbReference type="Pfam" id="PF08532">
    <property type="entry name" value="Glyco_hydro_42M"/>
    <property type="match status" value="1"/>
</dbReference>
<evidence type="ECO:0000256" key="5">
    <source>
        <dbReference type="ARBA" id="ARBA00023295"/>
    </source>
</evidence>
<keyword evidence="8" id="KW-0479">Metal-binding</keyword>
<dbReference type="EMBL" id="JAFLEQ010000017">
    <property type="protein sequence ID" value="MBN9645236.1"/>
    <property type="molecule type" value="Genomic_DNA"/>
</dbReference>
<organism evidence="11 12">
    <name type="scientific">Corynebacterium mendelii</name>
    <dbReference type="NCBI Taxonomy" id="2765362"/>
    <lineage>
        <taxon>Bacteria</taxon>
        <taxon>Bacillati</taxon>
        <taxon>Actinomycetota</taxon>
        <taxon>Actinomycetes</taxon>
        <taxon>Mycobacteriales</taxon>
        <taxon>Corynebacteriaceae</taxon>
        <taxon>Corynebacterium</taxon>
    </lineage>
</organism>
<evidence type="ECO:0000256" key="8">
    <source>
        <dbReference type="PIRSR" id="PIRSR001084-3"/>
    </source>
</evidence>
<feature type="binding site" evidence="7">
    <location>
        <position position="27"/>
    </location>
    <ligand>
        <name>substrate</name>
    </ligand>
</feature>
<proteinExistence type="inferred from homology"/>
<feature type="active site" description="Nucleophile" evidence="6">
    <location>
        <position position="221"/>
    </location>
</feature>
<dbReference type="Gene3D" id="3.20.20.80">
    <property type="entry name" value="Glycosidases"/>
    <property type="match status" value="1"/>
</dbReference>
<dbReference type="GO" id="GO:0046872">
    <property type="term" value="F:metal ion binding"/>
    <property type="evidence" value="ECO:0007669"/>
    <property type="project" value="UniProtKB-KW"/>
</dbReference>
<feature type="binding site" evidence="8">
    <location>
        <position position="31"/>
    </location>
    <ligand>
        <name>Zn(2+)</name>
        <dbReference type="ChEBI" id="CHEBI:29105"/>
    </ligand>
</feature>
<evidence type="ECO:0000256" key="2">
    <source>
        <dbReference type="ARBA" id="ARBA00005940"/>
    </source>
</evidence>
<name>A0A939E2D4_9CORY</name>
<dbReference type="RefSeq" id="WP_207279702.1">
    <property type="nucleotide sequence ID" value="NZ_JAFLEQ010000017.1"/>
</dbReference>
<dbReference type="EC" id="3.2.1.23" evidence="3"/>
<feature type="domain" description="Glycoside hydrolase family 42 N-terminal" evidence="9">
    <location>
        <begin position="1"/>
        <end position="298"/>
    </location>
</feature>
<dbReference type="GO" id="GO:0004565">
    <property type="term" value="F:beta-galactosidase activity"/>
    <property type="evidence" value="ECO:0007669"/>
    <property type="project" value="UniProtKB-EC"/>
</dbReference>
<comment type="caution">
    <text evidence="11">The sequence shown here is derived from an EMBL/GenBank/DDBJ whole genome shotgun (WGS) entry which is preliminary data.</text>
</comment>
<dbReference type="Gene3D" id="3.40.50.880">
    <property type="match status" value="1"/>
</dbReference>
<dbReference type="GO" id="GO:0005975">
    <property type="term" value="P:carbohydrate metabolic process"/>
    <property type="evidence" value="ECO:0007669"/>
    <property type="project" value="InterPro"/>
</dbReference>
<dbReference type="InterPro" id="IPR013738">
    <property type="entry name" value="Beta_galactosidase_Trimer"/>
</dbReference>
<dbReference type="PANTHER" id="PTHR36447:SF1">
    <property type="entry name" value="BETA-GALACTOSIDASE GANA"/>
    <property type="match status" value="1"/>
</dbReference>
<evidence type="ECO:0000256" key="3">
    <source>
        <dbReference type="ARBA" id="ARBA00012756"/>
    </source>
</evidence>